<evidence type="ECO:0000313" key="3">
    <source>
        <dbReference type="Proteomes" id="UP000803844"/>
    </source>
</evidence>
<organism evidence="2 3">
    <name type="scientific">Cryphonectria parasitica (strain ATCC 38755 / EP155)</name>
    <dbReference type="NCBI Taxonomy" id="660469"/>
    <lineage>
        <taxon>Eukaryota</taxon>
        <taxon>Fungi</taxon>
        <taxon>Dikarya</taxon>
        <taxon>Ascomycota</taxon>
        <taxon>Pezizomycotina</taxon>
        <taxon>Sordariomycetes</taxon>
        <taxon>Sordariomycetidae</taxon>
        <taxon>Diaporthales</taxon>
        <taxon>Cryphonectriaceae</taxon>
        <taxon>Cryphonectria-Endothia species complex</taxon>
        <taxon>Cryphonectria</taxon>
    </lineage>
</organism>
<comment type="caution">
    <text evidence="2">The sequence shown here is derived from an EMBL/GenBank/DDBJ whole genome shotgun (WGS) entry which is preliminary data.</text>
</comment>
<keyword evidence="3" id="KW-1185">Reference proteome</keyword>
<dbReference type="EMBL" id="MU032346">
    <property type="protein sequence ID" value="KAF3766764.1"/>
    <property type="molecule type" value="Genomic_DNA"/>
</dbReference>
<dbReference type="GeneID" id="63840274"/>
<gene>
    <name evidence="2" type="ORF">M406DRAFT_355349</name>
</gene>
<feature type="compositionally biased region" description="Basic and acidic residues" evidence="1">
    <location>
        <begin position="116"/>
        <end position="125"/>
    </location>
</feature>
<proteinExistence type="predicted"/>
<reference evidence="2" key="1">
    <citation type="journal article" date="2020" name="Phytopathology">
        <title>Genome sequence of the chestnut blight fungus Cryphonectria parasitica EP155: A fundamental resource for an archetypical invasive plant pathogen.</title>
        <authorList>
            <person name="Crouch J.A."/>
            <person name="Dawe A."/>
            <person name="Aerts A."/>
            <person name="Barry K."/>
            <person name="Churchill A.C.L."/>
            <person name="Grimwood J."/>
            <person name="Hillman B."/>
            <person name="Milgroom M.G."/>
            <person name="Pangilinan J."/>
            <person name="Smith M."/>
            <person name="Salamov A."/>
            <person name="Schmutz J."/>
            <person name="Yadav J."/>
            <person name="Grigoriev I.V."/>
            <person name="Nuss D."/>
        </authorList>
    </citation>
    <scope>NUCLEOTIDE SEQUENCE</scope>
    <source>
        <strain evidence="2">EP155</strain>
    </source>
</reference>
<feature type="region of interest" description="Disordered" evidence="1">
    <location>
        <begin position="70"/>
        <end position="125"/>
    </location>
</feature>
<dbReference type="Proteomes" id="UP000803844">
    <property type="component" value="Unassembled WGS sequence"/>
</dbReference>
<protein>
    <submittedName>
        <fullName evidence="2">Uncharacterized protein</fullName>
    </submittedName>
</protein>
<accession>A0A9P4Y4G3</accession>
<evidence type="ECO:0000313" key="2">
    <source>
        <dbReference type="EMBL" id="KAF3766764.1"/>
    </source>
</evidence>
<name>A0A9P4Y4G3_CRYP1</name>
<evidence type="ECO:0000256" key="1">
    <source>
        <dbReference type="SAM" id="MobiDB-lite"/>
    </source>
</evidence>
<dbReference type="AlphaFoldDB" id="A0A9P4Y4G3"/>
<dbReference type="OrthoDB" id="5399183at2759"/>
<sequence length="125" mass="13823">MAASTDGRLFTGASGDLLDHLTNTRSVGAFRINQMQRKLILNGEATEDSIDFSNSYTVGALRGLKHGSLSVANTPLTPERRHKKMPAKSPLEAMAMKRKASSMRVEPSLSHKRQRSISDVRRMQI</sequence>
<dbReference type="RefSeq" id="XP_040777725.1">
    <property type="nucleotide sequence ID" value="XM_040923145.1"/>
</dbReference>